<name>A0AAV7JHP6_9METZ</name>
<accession>A0AAV7JHP6</accession>
<dbReference type="GO" id="GO:0003676">
    <property type="term" value="F:nucleic acid binding"/>
    <property type="evidence" value="ECO:0007669"/>
    <property type="project" value="InterPro"/>
</dbReference>
<dbReference type="InterPro" id="IPR036397">
    <property type="entry name" value="RNaseH_sf"/>
</dbReference>
<comment type="caution">
    <text evidence="2">The sequence shown here is derived from an EMBL/GenBank/DDBJ whole genome shotgun (WGS) entry which is preliminary data.</text>
</comment>
<keyword evidence="3" id="KW-1185">Reference proteome</keyword>
<sequence>MEFCQKFSVWPVDDWKCILWTDESPFELFHSSNHQNDRVWCHNSSDVLPQETVKFPQKIMVWDMKSHQALSELPFVPPKRTVNASYYVSEILTKTCKDALNRKQNRDNTRKENNSRPVEGHIDARWCSSPQSQYYSRLV</sequence>
<proteinExistence type="predicted"/>
<protein>
    <submittedName>
        <fullName evidence="2">Uncharacterized protein</fullName>
    </submittedName>
</protein>
<feature type="region of interest" description="Disordered" evidence="1">
    <location>
        <begin position="102"/>
        <end position="122"/>
    </location>
</feature>
<gene>
    <name evidence="2" type="ORF">LOD99_8180</name>
</gene>
<dbReference type="Gene3D" id="3.30.420.10">
    <property type="entry name" value="Ribonuclease H-like superfamily/Ribonuclease H"/>
    <property type="match status" value="1"/>
</dbReference>
<dbReference type="Proteomes" id="UP001165289">
    <property type="component" value="Unassembled WGS sequence"/>
</dbReference>
<evidence type="ECO:0000256" key="1">
    <source>
        <dbReference type="SAM" id="MobiDB-lite"/>
    </source>
</evidence>
<reference evidence="2 3" key="1">
    <citation type="journal article" date="2023" name="BMC Biol.">
        <title>The compact genome of the sponge Oopsacas minuta (Hexactinellida) is lacking key metazoan core genes.</title>
        <authorList>
            <person name="Santini S."/>
            <person name="Schenkelaars Q."/>
            <person name="Jourda C."/>
            <person name="Duchesne M."/>
            <person name="Belahbib H."/>
            <person name="Rocher C."/>
            <person name="Selva M."/>
            <person name="Riesgo A."/>
            <person name="Vervoort M."/>
            <person name="Leys S.P."/>
            <person name="Kodjabachian L."/>
            <person name="Le Bivic A."/>
            <person name="Borchiellini C."/>
            <person name="Claverie J.M."/>
            <person name="Renard E."/>
        </authorList>
    </citation>
    <scope>NUCLEOTIDE SEQUENCE [LARGE SCALE GENOMIC DNA]</scope>
    <source>
        <strain evidence="2">SPO-2</strain>
    </source>
</reference>
<evidence type="ECO:0000313" key="3">
    <source>
        <dbReference type="Proteomes" id="UP001165289"/>
    </source>
</evidence>
<evidence type="ECO:0000313" key="2">
    <source>
        <dbReference type="EMBL" id="KAI6648390.1"/>
    </source>
</evidence>
<dbReference type="EMBL" id="JAKMXF010000331">
    <property type="protein sequence ID" value="KAI6648390.1"/>
    <property type="molecule type" value="Genomic_DNA"/>
</dbReference>
<dbReference type="AlphaFoldDB" id="A0AAV7JHP6"/>
<organism evidence="2 3">
    <name type="scientific">Oopsacas minuta</name>
    <dbReference type="NCBI Taxonomy" id="111878"/>
    <lineage>
        <taxon>Eukaryota</taxon>
        <taxon>Metazoa</taxon>
        <taxon>Porifera</taxon>
        <taxon>Hexactinellida</taxon>
        <taxon>Hexasterophora</taxon>
        <taxon>Lyssacinosida</taxon>
        <taxon>Leucopsacidae</taxon>
        <taxon>Oopsacas</taxon>
    </lineage>
</organism>